<feature type="binding site" evidence="7">
    <location>
        <position position="21"/>
    </location>
    <ligand>
        <name>3-phosphoshikimate</name>
        <dbReference type="ChEBI" id="CHEBI:145989"/>
    </ligand>
</feature>
<name>A0A2A7ALG1_9FIRM</name>
<evidence type="ECO:0000256" key="4">
    <source>
        <dbReference type="ARBA" id="ARBA00022679"/>
    </source>
</evidence>
<feature type="domain" description="Enolpyruvate transferase" evidence="8">
    <location>
        <begin position="7"/>
        <end position="411"/>
    </location>
</feature>
<dbReference type="CDD" id="cd01556">
    <property type="entry name" value="EPSP_synthase"/>
    <property type="match status" value="1"/>
</dbReference>
<feature type="binding site" evidence="7">
    <location>
        <position position="26"/>
    </location>
    <ligand>
        <name>3-phosphoshikimate</name>
        <dbReference type="ChEBI" id="CHEBI:145989"/>
    </ligand>
</feature>
<dbReference type="SUPFAM" id="SSF55205">
    <property type="entry name" value="EPT/RTPC-like"/>
    <property type="match status" value="1"/>
</dbReference>
<comment type="similarity">
    <text evidence="2 7">Belongs to the EPSP synthase family.</text>
</comment>
<feature type="binding site" evidence="7">
    <location>
        <position position="161"/>
    </location>
    <ligand>
        <name>3-phosphoshikimate</name>
        <dbReference type="ChEBI" id="CHEBI:145989"/>
    </ligand>
</feature>
<feature type="binding site" evidence="7">
    <location>
        <position position="22"/>
    </location>
    <ligand>
        <name>3-phosphoshikimate</name>
        <dbReference type="ChEBI" id="CHEBI:145989"/>
    </ligand>
</feature>
<organism evidence="9 10">
    <name type="scientific">Faecalibacterium prausnitzii</name>
    <dbReference type="NCBI Taxonomy" id="853"/>
    <lineage>
        <taxon>Bacteria</taxon>
        <taxon>Bacillati</taxon>
        <taxon>Bacillota</taxon>
        <taxon>Clostridia</taxon>
        <taxon>Eubacteriales</taxon>
        <taxon>Oscillospiraceae</taxon>
        <taxon>Faecalibacterium</taxon>
    </lineage>
</organism>
<dbReference type="PROSITE" id="PS00885">
    <property type="entry name" value="EPSP_SYNTHASE_2"/>
    <property type="match status" value="1"/>
</dbReference>
<dbReference type="Proteomes" id="UP000220005">
    <property type="component" value="Unassembled WGS sequence"/>
</dbReference>
<sequence>MIVTVERAQEIGGAIAAPPSKSMAHRAVLCAALAKGTSHIRNLEFSKDIAATLAAAGQLCARVTTGENDAVVEGLGQFRPVSAPVDCCESGSTLRFLIPLASLTGQEITFVGRGRLMERPQSVYEELYRAKGLRFEQTPSGLTVEGLLSSGDYTLAGNVSSQFISGLLFALPLLAGTSTLRLLPPVESRSYIDMTRAVQAAFGVESRWLDETTLEISGGQEYHPCDYTVEGDYSQAAFPAVLGAVAGGVTLTGLAEKTLQGDAAILDILRRCGAKFTPTAAGIVFEQAPLHGTDIDLADCPDLGPVLMVLGLLCKGTTVIRNAERLRIKESDRIEAMEMELRKCGGVLFSEGGTITITGCAGALHAPGEVLSGHNDHRVVMSLAVLALAAGLKLPIAEAEAVTKSWPNFFTAIKPLGAEVQDVG</sequence>
<feature type="binding site" evidence="7">
    <location>
        <position position="302"/>
    </location>
    <ligand>
        <name>3-phosphoshikimate</name>
        <dbReference type="ChEBI" id="CHEBI:145989"/>
    </ligand>
</feature>
<dbReference type="RefSeq" id="WP_097840307.1">
    <property type="nucleotide sequence ID" value="NZ_NMTY01000033.1"/>
</dbReference>
<feature type="binding site" evidence="7">
    <location>
        <position position="160"/>
    </location>
    <ligand>
        <name>3-phosphoshikimate</name>
        <dbReference type="ChEBI" id="CHEBI:145989"/>
    </ligand>
</feature>
<evidence type="ECO:0000256" key="7">
    <source>
        <dbReference type="HAMAP-Rule" id="MF_00210"/>
    </source>
</evidence>
<feature type="binding site" evidence="7">
    <location>
        <position position="404"/>
    </location>
    <ligand>
        <name>phosphoenolpyruvate</name>
        <dbReference type="ChEBI" id="CHEBI:58702"/>
    </ligand>
</feature>
<dbReference type="GO" id="GO:0009423">
    <property type="term" value="P:chorismate biosynthetic process"/>
    <property type="evidence" value="ECO:0007669"/>
    <property type="project" value="UniProtKB-UniRule"/>
</dbReference>
<reference evidence="9 10" key="1">
    <citation type="journal article" date="2017" name="Front. Microbiol.">
        <title>New Insights into the Diversity of the Genus Faecalibacterium.</title>
        <authorList>
            <person name="Benevides L."/>
            <person name="Burman S."/>
            <person name="Martin R."/>
            <person name="Robert V."/>
            <person name="Thomas M."/>
            <person name="Miquel S."/>
            <person name="Chain F."/>
            <person name="Sokol H."/>
            <person name="Bermudez-Humaran L.G."/>
            <person name="Morrison M."/>
            <person name="Langella P."/>
            <person name="Azevedo V.A."/>
            <person name="Chatel J.M."/>
            <person name="Soares S."/>
        </authorList>
    </citation>
    <scope>NUCLEOTIDE SEQUENCE [LARGE SCALE GENOMIC DNA]</scope>
    <source>
        <strain evidence="9 10">CNCM I 4575</strain>
    </source>
</reference>
<comment type="caution">
    <text evidence="7">Lacks conserved residue(s) required for the propagation of feature annotation.</text>
</comment>
<comment type="pathway">
    <text evidence="1 7">Metabolic intermediate biosynthesis; chorismate biosynthesis; chorismate from D-erythrose 4-phosphate and phosphoenolpyruvate: step 6/7.</text>
</comment>
<feature type="binding site" evidence="7">
    <location>
        <position position="378"/>
    </location>
    <ligand>
        <name>phosphoenolpyruvate</name>
        <dbReference type="ChEBI" id="CHEBI:58702"/>
    </ligand>
</feature>
<feature type="binding site" evidence="7">
    <location>
        <position position="119"/>
    </location>
    <ligand>
        <name>phosphoenolpyruvate</name>
        <dbReference type="ChEBI" id="CHEBI:58702"/>
    </ligand>
</feature>
<evidence type="ECO:0000256" key="6">
    <source>
        <dbReference type="ARBA" id="ARBA00044633"/>
    </source>
</evidence>
<dbReference type="HAMAP" id="MF_00210">
    <property type="entry name" value="EPSP_synth"/>
    <property type="match status" value="1"/>
</dbReference>
<dbReference type="PIRSF" id="PIRSF000505">
    <property type="entry name" value="EPSPS"/>
    <property type="match status" value="1"/>
</dbReference>
<comment type="subcellular location">
    <subcellularLocation>
        <location evidence="7">Cytoplasm</location>
    </subcellularLocation>
</comment>
<comment type="caution">
    <text evidence="9">The sequence shown here is derived from an EMBL/GenBank/DDBJ whole genome shotgun (WGS) entry which is preliminary data.</text>
</comment>
<dbReference type="InterPro" id="IPR006264">
    <property type="entry name" value="EPSP_synthase"/>
</dbReference>
<dbReference type="NCBIfam" id="TIGR01356">
    <property type="entry name" value="aroA"/>
    <property type="match status" value="1"/>
</dbReference>
<evidence type="ECO:0000313" key="10">
    <source>
        <dbReference type="Proteomes" id="UP000220005"/>
    </source>
</evidence>
<protein>
    <recommendedName>
        <fullName evidence="7">3-phosphoshikimate 1-carboxyvinyltransferase</fullName>
        <ecNumber evidence="7">2.5.1.19</ecNumber>
    </recommendedName>
    <alternativeName>
        <fullName evidence="7">5-enolpyruvylshikimate-3-phosphate synthase</fullName>
        <shortName evidence="7">EPSP synthase</shortName>
        <shortName evidence="7">EPSPS</shortName>
    </alternativeName>
</protein>
<comment type="function">
    <text evidence="7">Catalyzes the transfer of the enolpyruvyl moiety of phosphoenolpyruvate (PEP) to the 5-hydroxyl of shikimate-3-phosphate (S3P) to produce enolpyruvyl shikimate-3-phosphate and inorganic phosphate.</text>
</comment>
<dbReference type="PANTHER" id="PTHR21090">
    <property type="entry name" value="AROM/DEHYDROQUINATE SYNTHASE"/>
    <property type="match status" value="1"/>
</dbReference>
<dbReference type="InterPro" id="IPR023193">
    <property type="entry name" value="EPSP_synthase_CS"/>
</dbReference>
<evidence type="ECO:0000256" key="3">
    <source>
        <dbReference type="ARBA" id="ARBA00022605"/>
    </source>
</evidence>
<proteinExistence type="inferred from homology"/>
<feature type="binding site" evidence="7">
    <location>
        <position position="91"/>
    </location>
    <ligand>
        <name>phosphoenolpyruvate</name>
        <dbReference type="ChEBI" id="CHEBI:58702"/>
    </ligand>
</feature>
<dbReference type="GO" id="GO:0005737">
    <property type="term" value="C:cytoplasm"/>
    <property type="evidence" value="ECO:0007669"/>
    <property type="project" value="UniProtKB-SubCell"/>
</dbReference>
<keyword evidence="3 7" id="KW-0028">Amino-acid biosynthesis</keyword>
<dbReference type="GO" id="GO:0009073">
    <property type="term" value="P:aromatic amino acid family biosynthetic process"/>
    <property type="evidence" value="ECO:0007669"/>
    <property type="project" value="UniProtKB-KW"/>
</dbReference>
<feature type="binding site" evidence="7">
    <location>
        <position position="162"/>
    </location>
    <ligand>
        <name>3-phosphoshikimate</name>
        <dbReference type="ChEBI" id="CHEBI:145989"/>
    </ligand>
</feature>
<keyword evidence="5 7" id="KW-0057">Aromatic amino acid biosynthesis</keyword>
<evidence type="ECO:0000256" key="2">
    <source>
        <dbReference type="ARBA" id="ARBA00009948"/>
    </source>
</evidence>
<dbReference type="InterPro" id="IPR001986">
    <property type="entry name" value="Enolpyruvate_Tfrase_dom"/>
</dbReference>
<dbReference type="InterPro" id="IPR013792">
    <property type="entry name" value="RNA3'P_cycl/enolpyr_Trfase_a/b"/>
</dbReference>
<feature type="binding site" evidence="7">
    <location>
        <position position="162"/>
    </location>
    <ligand>
        <name>phosphoenolpyruvate</name>
        <dbReference type="ChEBI" id="CHEBI:58702"/>
    </ligand>
</feature>
<keyword evidence="4 7" id="KW-0808">Transferase</keyword>
<dbReference type="EMBL" id="NMTY01000033">
    <property type="protein sequence ID" value="PDX80054.1"/>
    <property type="molecule type" value="Genomic_DNA"/>
</dbReference>
<dbReference type="AlphaFoldDB" id="A0A2A7ALG1"/>
<evidence type="ECO:0000256" key="1">
    <source>
        <dbReference type="ARBA" id="ARBA00004811"/>
    </source>
</evidence>
<comment type="catalytic activity">
    <reaction evidence="6">
        <text>3-phosphoshikimate + phosphoenolpyruvate = 5-O-(1-carboxyvinyl)-3-phosphoshikimate + phosphate</text>
        <dbReference type="Rhea" id="RHEA:21256"/>
        <dbReference type="ChEBI" id="CHEBI:43474"/>
        <dbReference type="ChEBI" id="CHEBI:57701"/>
        <dbReference type="ChEBI" id="CHEBI:58702"/>
        <dbReference type="ChEBI" id="CHEBI:145989"/>
        <dbReference type="EC" id="2.5.1.19"/>
    </reaction>
    <physiologicalReaction direction="left-to-right" evidence="6">
        <dbReference type="Rhea" id="RHEA:21257"/>
    </physiologicalReaction>
</comment>
<dbReference type="Pfam" id="PF00275">
    <property type="entry name" value="EPSP_synthase"/>
    <property type="match status" value="1"/>
</dbReference>
<evidence type="ECO:0000313" key="9">
    <source>
        <dbReference type="EMBL" id="PDX80054.1"/>
    </source>
</evidence>
<accession>A0A2A7ALG1</accession>
<dbReference type="EC" id="2.5.1.19" evidence="7"/>
<gene>
    <name evidence="7 9" type="primary">aroA</name>
    <name evidence="9" type="ORF">CGS58_14145</name>
</gene>
<feature type="active site" description="Proton acceptor" evidence="7">
    <location>
        <position position="302"/>
    </location>
</feature>
<dbReference type="UniPathway" id="UPA00053">
    <property type="reaction ID" value="UER00089"/>
</dbReference>
<keyword evidence="7" id="KW-0963">Cytoplasm</keyword>
<dbReference type="PANTHER" id="PTHR21090:SF5">
    <property type="entry name" value="PENTAFUNCTIONAL AROM POLYPEPTIDE"/>
    <property type="match status" value="1"/>
</dbReference>
<comment type="subunit">
    <text evidence="7">Monomer.</text>
</comment>
<dbReference type="Gene3D" id="3.65.10.10">
    <property type="entry name" value="Enolpyruvate transferase domain"/>
    <property type="match status" value="2"/>
</dbReference>
<feature type="binding site" evidence="7">
    <location>
        <position position="21"/>
    </location>
    <ligand>
        <name>phosphoenolpyruvate</name>
        <dbReference type="ChEBI" id="CHEBI:58702"/>
    </ligand>
</feature>
<evidence type="ECO:0000259" key="8">
    <source>
        <dbReference type="Pfam" id="PF00275"/>
    </source>
</evidence>
<feature type="binding site" evidence="7">
    <location>
        <position position="329"/>
    </location>
    <ligand>
        <name>3-phosphoshikimate</name>
        <dbReference type="ChEBI" id="CHEBI:145989"/>
    </ligand>
</feature>
<evidence type="ECO:0000256" key="5">
    <source>
        <dbReference type="ARBA" id="ARBA00023141"/>
    </source>
</evidence>
<dbReference type="GO" id="GO:0008652">
    <property type="term" value="P:amino acid biosynthetic process"/>
    <property type="evidence" value="ECO:0007669"/>
    <property type="project" value="UniProtKB-KW"/>
</dbReference>
<dbReference type="InterPro" id="IPR036968">
    <property type="entry name" value="Enolpyruvate_Tfrase_sf"/>
</dbReference>
<feature type="binding site" evidence="7">
    <location>
        <position position="333"/>
    </location>
    <ligand>
        <name>phosphoenolpyruvate</name>
        <dbReference type="ChEBI" id="CHEBI:58702"/>
    </ligand>
</feature>
<dbReference type="GO" id="GO:0003866">
    <property type="term" value="F:3-phosphoshikimate 1-carboxyvinyltransferase activity"/>
    <property type="evidence" value="ECO:0007669"/>
    <property type="project" value="UniProtKB-UniRule"/>
</dbReference>
<feature type="binding site" evidence="7">
    <location>
        <position position="188"/>
    </location>
    <ligand>
        <name>3-phosphoshikimate</name>
        <dbReference type="ChEBI" id="CHEBI:145989"/>
    </ligand>
</feature>